<comment type="subcellular location">
    <subcellularLocation>
        <location evidence="1 8">Cell membrane</location>
        <topology evidence="1 8">Multi-pass membrane protein</topology>
    </subcellularLocation>
</comment>
<evidence type="ECO:0000256" key="5">
    <source>
        <dbReference type="ARBA" id="ARBA00022692"/>
    </source>
</evidence>
<keyword evidence="3" id="KW-0813">Transport</keyword>
<evidence type="ECO:0000256" key="3">
    <source>
        <dbReference type="ARBA" id="ARBA00022448"/>
    </source>
</evidence>
<comment type="similarity">
    <text evidence="2 8">Belongs to the 4-toluene sulfonate uptake permease (TSUP) (TC 2.A.102) family.</text>
</comment>
<keyword evidence="5 8" id="KW-0812">Transmembrane</keyword>
<comment type="caution">
    <text evidence="9">The sequence shown here is derived from an EMBL/GenBank/DDBJ whole genome shotgun (WGS) entry which is preliminary data.</text>
</comment>
<feature type="transmembrane region" description="Helical" evidence="8">
    <location>
        <begin position="166"/>
        <end position="183"/>
    </location>
</feature>
<reference evidence="9" key="2">
    <citation type="submission" date="2022-10" db="EMBL/GenBank/DDBJ databases">
        <authorList>
            <person name="Aronson H.S."/>
        </authorList>
    </citation>
    <scope>NUCLEOTIDE SEQUENCE</scope>
    <source>
        <strain evidence="9">RS19-109</strain>
    </source>
</reference>
<keyword evidence="10" id="KW-1185">Reference proteome</keyword>
<feature type="transmembrane region" description="Helical" evidence="8">
    <location>
        <begin position="32"/>
        <end position="55"/>
    </location>
</feature>
<reference evidence="9" key="1">
    <citation type="journal article" date="2022" name="bioRxiv">
        <title>Thiovibrio frasassiensisgen. nov., sp. nov., an autotrophic, elemental sulfur disproportionating bacterium isolated from sulfidic karst sediment, and proposal of Thiovibrionaceae fam. nov.</title>
        <authorList>
            <person name="Aronson H."/>
            <person name="Thomas C."/>
            <person name="Bhattacharyya M."/>
            <person name="Eckstein S."/>
            <person name="Jensen S."/>
            <person name="Barco R."/>
            <person name="Macalady J."/>
            <person name="Amend J."/>
        </authorList>
    </citation>
    <scope>NUCLEOTIDE SEQUENCE</scope>
    <source>
        <strain evidence="9">RS19-109</strain>
    </source>
</reference>
<evidence type="ECO:0000256" key="2">
    <source>
        <dbReference type="ARBA" id="ARBA00009142"/>
    </source>
</evidence>
<dbReference type="PANTHER" id="PTHR30269">
    <property type="entry name" value="TRANSMEMBRANE PROTEIN YFCA"/>
    <property type="match status" value="1"/>
</dbReference>
<dbReference type="GO" id="GO:0005886">
    <property type="term" value="C:plasma membrane"/>
    <property type="evidence" value="ECO:0007669"/>
    <property type="project" value="UniProtKB-SubCell"/>
</dbReference>
<name>A0A9X4ME48_9BACT</name>
<feature type="transmembrane region" description="Helical" evidence="8">
    <location>
        <begin position="98"/>
        <end position="118"/>
    </location>
</feature>
<keyword evidence="4 8" id="KW-1003">Cell membrane</keyword>
<dbReference type="Pfam" id="PF01925">
    <property type="entry name" value="TauE"/>
    <property type="match status" value="1"/>
</dbReference>
<dbReference type="Proteomes" id="UP001154240">
    <property type="component" value="Unassembled WGS sequence"/>
</dbReference>
<evidence type="ECO:0000256" key="8">
    <source>
        <dbReference type="RuleBase" id="RU363041"/>
    </source>
</evidence>
<accession>A0A9X4ME48</accession>
<evidence type="ECO:0000256" key="4">
    <source>
        <dbReference type="ARBA" id="ARBA00022475"/>
    </source>
</evidence>
<evidence type="ECO:0000256" key="7">
    <source>
        <dbReference type="ARBA" id="ARBA00023136"/>
    </source>
</evidence>
<sequence length="243" mass="26065">MVQPEILFAVGVLFFAYFIRGIAGFGSALISVPLLVIFFPVSQVVPLIGLLDWLASVSQGLPNRRLIRWPDLLPLLPFTVLGVTTGLYLHTVLAPANLLLALSIFVLLYAVYALLPFPPLHGGRWLAGPAGLFGGTVGALFGTGGPFYVIYLTLRRLDKTEFRTTIATVFVIDGLCRIVGFSVSGFYTLRILAVFAGIVPIAALALWLGGRVHLRISHVAFVRLVSLILLGSGIALLLKAIAG</sequence>
<gene>
    <name evidence="9" type="ORF">OLX77_00485</name>
</gene>
<dbReference type="AlphaFoldDB" id="A0A9X4ME48"/>
<feature type="transmembrane region" description="Helical" evidence="8">
    <location>
        <begin position="6"/>
        <end position="25"/>
    </location>
</feature>
<dbReference type="RefSeq" id="WP_307631614.1">
    <property type="nucleotide sequence ID" value="NZ_JAPHEH010000001.1"/>
</dbReference>
<feature type="transmembrane region" description="Helical" evidence="8">
    <location>
        <begin position="75"/>
        <end position="93"/>
    </location>
</feature>
<dbReference type="InterPro" id="IPR052017">
    <property type="entry name" value="TSUP"/>
</dbReference>
<keyword evidence="6 8" id="KW-1133">Transmembrane helix</keyword>
<evidence type="ECO:0000256" key="6">
    <source>
        <dbReference type="ARBA" id="ARBA00022989"/>
    </source>
</evidence>
<feature type="transmembrane region" description="Helical" evidence="8">
    <location>
        <begin position="189"/>
        <end position="208"/>
    </location>
</feature>
<evidence type="ECO:0000313" key="9">
    <source>
        <dbReference type="EMBL" id="MDG4474633.1"/>
    </source>
</evidence>
<feature type="transmembrane region" description="Helical" evidence="8">
    <location>
        <begin position="130"/>
        <end position="154"/>
    </location>
</feature>
<dbReference type="InterPro" id="IPR002781">
    <property type="entry name" value="TM_pro_TauE-like"/>
</dbReference>
<dbReference type="PANTHER" id="PTHR30269:SF32">
    <property type="entry name" value="MEMBRANE TRANSPORTER PROTEIN-RELATED"/>
    <property type="match status" value="1"/>
</dbReference>
<dbReference type="EMBL" id="JAPHEH010000001">
    <property type="protein sequence ID" value="MDG4474633.1"/>
    <property type="molecule type" value="Genomic_DNA"/>
</dbReference>
<evidence type="ECO:0000256" key="1">
    <source>
        <dbReference type="ARBA" id="ARBA00004651"/>
    </source>
</evidence>
<evidence type="ECO:0000313" key="10">
    <source>
        <dbReference type="Proteomes" id="UP001154240"/>
    </source>
</evidence>
<protein>
    <recommendedName>
        <fullName evidence="8">Probable membrane transporter protein</fullName>
    </recommendedName>
</protein>
<organism evidence="9 10">
    <name type="scientific">Thiovibrio frasassiensis</name>
    <dbReference type="NCBI Taxonomy" id="2984131"/>
    <lineage>
        <taxon>Bacteria</taxon>
        <taxon>Pseudomonadati</taxon>
        <taxon>Thermodesulfobacteriota</taxon>
        <taxon>Desulfobulbia</taxon>
        <taxon>Desulfobulbales</taxon>
        <taxon>Thiovibrionaceae</taxon>
        <taxon>Thiovibrio</taxon>
    </lineage>
</organism>
<feature type="transmembrane region" description="Helical" evidence="8">
    <location>
        <begin position="220"/>
        <end position="242"/>
    </location>
</feature>
<keyword evidence="7 8" id="KW-0472">Membrane</keyword>
<proteinExistence type="inferred from homology"/>